<sequence length="60" mass="6599">MGPMRKAVLLFSLVNIEPPHPIHVQLPVNTMASPSHTPRTSPALLLHERGAPLPHARPLR</sequence>
<dbReference type="AlphaFoldDB" id="A0A5C3NYQ0"/>
<feature type="region of interest" description="Disordered" evidence="1">
    <location>
        <begin position="29"/>
        <end position="60"/>
    </location>
</feature>
<feature type="compositionally biased region" description="Polar residues" evidence="1">
    <location>
        <begin position="29"/>
        <end position="40"/>
    </location>
</feature>
<evidence type="ECO:0000313" key="3">
    <source>
        <dbReference type="Proteomes" id="UP000308197"/>
    </source>
</evidence>
<dbReference type="EMBL" id="ML211473">
    <property type="protein sequence ID" value="TFK82555.1"/>
    <property type="molecule type" value="Genomic_DNA"/>
</dbReference>
<protein>
    <submittedName>
        <fullName evidence="2">Uncharacterized protein</fullName>
    </submittedName>
</protein>
<organism evidence="2 3">
    <name type="scientific">Polyporus arcularius HHB13444</name>
    <dbReference type="NCBI Taxonomy" id="1314778"/>
    <lineage>
        <taxon>Eukaryota</taxon>
        <taxon>Fungi</taxon>
        <taxon>Dikarya</taxon>
        <taxon>Basidiomycota</taxon>
        <taxon>Agaricomycotina</taxon>
        <taxon>Agaricomycetes</taxon>
        <taxon>Polyporales</taxon>
        <taxon>Polyporaceae</taxon>
        <taxon>Polyporus</taxon>
    </lineage>
</organism>
<gene>
    <name evidence="2" type="ORF">K466DRAFT_590423</name>
</gene>
<name>A0A5C3NYQ0_9APHY</name>
<keyword evidence="3" id="KW-1185">Reference proteome</keyword>
<evidence type="ECO:0000256" key="1">
    <source>
        <dbReference type="SAM" id="MobiDB-lite"/>
    </source>
</evidence>
<proteinExistence type="predicted"/>
<evidence type="ECO:0000313" key="2">
    <source>
        <dbReference type="EMBL" id="TFK82555.1"/>
    </source>
</evidence>
<reference evidence="2 3" key="1">
    <citation type="journal article" date="2019" name="Nat. Ecol. Evol.">
        <title>Megaphylogeny resolves global patterns of mushroom evolution.</title>
        <authorList>
            <person name="Varga T."/>
            <person name="Krizsan K."/>
            <person name="Foldi C."/>
            <person name="Dima B."/>
            <person name="Sanchez-Garcia M."/>
            <person name="Sanchez-Ramirez S."/>
            <person name="Szollosi G.J."/>
            <person name="Szarkandi J.G."/>
            <person name="Papp V."/>
            <person name="Albert L."/>
            <person name="Andreopoulos W."/>
            <person name="Angelini C."/>
            <person name="Antonin V."/>
            <person name="Barry K.W."/>
            <person name="Bougher N.L."/>
            <person name="Buchanan P."/>
            <person name="Buyck B."/>
            <person name="Bense V."/>
            <person name="Catcheside P."/>
            <person name="Chovatia M."/>
            <person name="Cooper J."/>
            <person name="Damon W."/>
            <person name="Desjardin D."/>
            <person name="Finy P."/>
            <person name="Geml J."/>
            <person name="Haridas S."/>
            <person name="Hughes K."/>
            <person name="Justo A."/>
            <person name="Karasinski D."/>
            <person name="Kautmanova I."/>
            <person name="Kiss B."/>
            <person name="Kocsube S."/>
            <person name="Kotiranta H."/>
            <person name="LaButti K.M."/>
            <person name="Lechner B.E."/>
            <person name="Liimatainen K."/>
            <person name="Lipzen A."/>
            <person name="Lukacs Z."/>
            <person name="Mihaltcheva S."/>
            <person name="Morgado L.N."/>
            <person name="Niskanen T."/>
            <person name="Noordeloos M.E."/>
            <person name="Ohm R.A."/>
            <person name="Ortiz-Santana B."/>
            <person name="Ovrebo C."/>
            <person name="Racz N."/>
            <person name="Riley R."/>
            <person name="Savchenko A."/>
            <person name="Shiryaev A."/>
            <person name="Soop K."/>
            <person name="Spirin V."/>
            <person name="Szebenyi C."/>
            <person name="Tomsovsky M."/>
            <person name="Tulloss R.E."/>
            <person name="Uehling J."/>
            <person name="Grigoriev I.V."/>
            <person name="Vagvolgyi C."/>
            <person name="Papp T."/>
            <person name="Martin F.M."/>
            <person name="Miettinen O."/>
            <person name="Hibbett D.S."/>
            <person name="Nagy L.G."/>
        </authorList>
    </citation>
    <scope>NUCLEOTIDE SEQUENCE [LARGE SCALE GENOMIC DNA]</scope>
    <source>
        <strain evidence="2 3">HHB13444</strain>
    </source>
</reference>
<accession>A0A5C3NYQ0</accession>
<dbReference type="InParanoid" id="A0A5C3NYQ0"/>
<dbReference type="Proteomes" id="UP000308197">
    <property type="component" value="Unassembled WGS sequence"/>
</dbReference>